<protein>
    <submittedName>
        <fullName evidence="4">Esterase</fullName>
    </submittedName>
</protein>
<name>A0A4Z0CAL7_9BURK</name>
<evidence type="ECO:0000256" key="1">
    <source>
        <dbReference type="ARBA" id="ARBA00006499"/>
    </source>
</evidence>
<dbReference type="SUPFAM" id="SSF53474">
    <property type="entry name" value="alpha/beta-Hydrolases"/>
    <property type="match status" value="1"/>
</dbReference>
<dbReference type="InterPro" id="IPR003140">
    <property type="entry name" value="PLipase/COase/thioEstase"/>
</dbReference>
<evidence type="ECO:0000259" key="3">
    <source>
        <dbReference type="Pfam" id="PF02230"/>
    </source>
</evidence>
<accession>A0A4Z0CAL7</accession>
<dbReference type="AlphaFoldDB" id="A0A4Z0CAL7"/>
<dbReference type="GO" id="GO:0016787">
    <property type="term" value="F:hydrolase activity"/>
    <property type="evidence" value="ECO:0007669"/>
    <property type="project" value="UniProtKB-KW"/>
</dbReference>
<dbReference type="Pfam" id="PF02230">
    <property type="entry name" value="Abhydrolase_2"/>
    <property type="match status" value="1"/>
</dbReference>
<evidence type="ECO:0000313" key="4">
    <source>
        <dbReference type="EMBL" id="TFZ07952.1"/>
    </source>
</evidence>
<comment type="similarity">
    <text evidence="1">Belongs to the AB hydrolase superfamily. AB hydrolase 2 family.</text>
</comment>
<reference evidence="4 5" key="1">
    <citation type="submission" date="2019-03" db="EMBL/GenBank/DDBJ databases">
        <title>Ramlibacter sp. 18x22-1, whole genome shotgun sequence.</title>
        <authorList>
            <person name="Zhang X."/>
            <person name="Feng G."/>
            <person name="Zhu H."/>
        </authorList>
    </citation>
    <scope>NUCLEOTIDE SEQUENCE [LARGE SCALE GENOMIC DNA]</scope>
    <source>
        <strain evidence="4 5">18x22-1</strain>
    </source>
</reference>
<dbReference type="Proteomes" id="UP000297839">
    <property type="component" value="Unassembled WGS sequence"/>
</dbReference>
<keyword evidence="2" id="KW-0378">Hydrolase</keyword>
<evidence type="ECO:0000313" key="5">
    <source>
        <dbReference type="Proteomes" id="UP000297839"/>
    </source>
</evidence>
<dbReference type="InterPro" id="IPR029058">
    <property type="entry name" value="AB_hydrolase_fold"/>
</dbReference>
<evidence type="ECO:0000256" key="2">
    <source>
        <dbReference type="ARBA" id="ARBA00022801"/>
    </source>
</evidence>
<comment type="caution">
    <text evidence="4">The sequence shown here is derived from an EMBL/GenBank/DDBJ whole genome shotgun (WGS) entry which is preliminary data.</text>
</comment>
<sequence length="210" mass="21874">MPEALRVSVPASGAPDHLFLLFHGVGADAAGLVPLGRAIARAFPQAAVYSVPAAFPFDAGGAGRQWFSIRGVTEENRAQRVAGALPHFAQAVRELQQRHGLDAARTTLVGFSQGAIVSLEAARQGQALADRVASIAGRFAQPPTQPLAARSFHFLHGELDGVIPFAFARQAAQATAALGAAATLDLFPDAGHGLTPAMEERLLQRLSTAA</sequence>
<dbReference type="EMBL" id="SMLK01000001">
    <property type="protein sequence ID" value="TFZ07952.1"/>
    <property type="molecule type" value="Genomic_DNA"/>
</dbReference>
<dbReference type="RefSeq" id="WP_135247890.1">
    <property type="nucleotide sequence ID" value="NZ_SMLK01000001.1"/>
</dbReference>
<dbReference type="PANTHER" id="PTHR10655">
    <property type="entry name" value="LYSOPHOSPHOLIPASE-RELATED"/>
    <property type="match status" value="1"/>
</dbReference>
<dbReference type="PANTHER" id="PTHR10655:SF17">
    <property type="entry name" value="LYSOPHOSPHOLIPASE-LIKE PROTEIN 1"/>
    <property type="match status" value="1"/>
</dbReference>
<dbReference type="OrthoDB" id="9801763at2"/>
<dbReference type="NCBIfam" id="NF008525">
    <property type="entry name" value="PRK11460.1"/>
    <property type="match status" value="1"/>
</dbReference>
<proteinExistence type="inferred from homology"/>
<feature type="domain" description="Phospholipase/carboxylesterase/thioesterase" evidence="3">
    <location>
        <begin position="14"/>
        <end position="200"/>
    </location>
</feature>
<dbReference type="Gene3D" id="3.40.50.1820">
    <property type="entry name" value="alpha/beta hydrolase"/>
    <property type="match status" value="1"/>
</dbReference>
<dbReference type="InterPro" id="IPR050565">
    <property type="entry name" value="LYPA1-2/EST-like"/>
</dbReference>
<keyword evidence="5" id="KW-1185">Reference proteome</keyword>
<gene>
    <name evidence="4" type="ORF">EZ216_01945</name>
</gene>
<organism evidence="4 5">
    <name type="scientific">Ramlibacter humi</name>
    <dbReference type="NCBI Taxonomy" id="2530451"/>
    <lineage>
        <taxon>Bacteria</taxon>
        <taxon>Pseudomonadati</taxon>
        <taxon>Pseudomonadota</taxon>
        <taxon>Betaproteobacteria</taxon>
        <taxon>Burkholderiales</taxon>
        <taxon>Comamonadaceae</taxon>
        <taxon>Ramlibacter</taxon>
    </lineage>
</organism>